<keyword evidence="3 6" id="KW-0808">Transferase</keyword>
<evidence type="ECO:0000256" key="6">
    <source>
        <dbReference type="RuleBase" id="RU004466"/>
    </source>
</evidence>
<comment type="caution">
    <text evidence="7">The sequence shown here is derived from an EMBL/GenBank/DDBJ whole genome shotgun (WGS) entry which is preliminary data.</text>
</comment>
<comment type="cofactor">
    <cofactor evidence="1">
        <name>Mg(2+)</name>
        <dbReference type="ChEBI" id="CHEBI:18420"/>
    </cofactor>
</comment>
<dbReference type="InterPro" id="IPR033749">
    <property type="entry name" value="Polyprenyl_synt_CS"/>
</dbReference>
<evidence type="ECO:0000313" key="7">
    <source>
        <dbReference type="EMBL" id="TIH98949.1"/>
    </source>
</evidence>
<dbReference type="AlphaFoldDB" id="A0A4T2GK09"/>
<dbReference type="PROSITE" id="PS00723">
    <property type="entry name" value="POLYPRENYL_SYNTHASE_1"/>
    <property type="match status" value="1"/>
</dbReference>
<dbReference type="SUPFAM" id="SSF48576">
    <property type="entry name" value="Terpenoid synthases"/>
    <property type="match status" value="1"/>
</dbReference>
<dbReference type="OrthoDB" id="9805316at2"/>
<evidence type="ECO:0000256" key="4">
    <source>
        <dbReference type="ARBA" id="ARBA00022723"/>
    </source>
</evidence>
<dbReference type="SFLD" id="SFLDS00005">
    <property type="entry name" value="Isoprenoid_Synthase_Type_I"/>
    <property type="match status" value="1"/>
</dbReference>
<evidence type="ECO:0000256" key="1">
    <source>
        <dbReference type="ARBA" id="ARBA00001946"/>
    </source>
</evidence>
<evidence type="ECO:0000313" key="8">
    <source>
        <dbReference type="Proteomes" id="UP000305165"/>
    </source>
</evidence>
<dbReference type="CDD" id="cd00685">
    <property type="entry name" value="Trans_IPPS_HT"/>
    <property type="match status" value="1"/>
</dbReference>
<dbReference type="GO" id="GO:0008299">
    <property type="term" value="P:isoprenoid biosynthetic process"/>
    <property type="evidence" value="ECO:0007669"/>
    <property type="project" value="InterPro"/>
</dbReference>
<name>A0A4T2GK09_STRSU</name>
<accession>A0A4T2GK09</accession>
<keyword evidence="5" id="KW-0460">Magnesium</keyword>
<gene>
    <name evidence="7" type="ORF">FAJ39_08695</name>
</gene>
<dbReference type="PANTHER" id="PTHR12001:SF69">
    <property type="entry name" value="ALL TRANS-POLYPRENYL-DIPHOSPHATE SYNTHASE PDSS1"/>
    <property type="match status" value="1"/>
</dbReference>
<dbReference type="InterPro" id="IPR008949">
    <property type="entry name" value="Isoprenoid_synthase_dom_sf"/>
</dbReference>
<dbReference type="Gene3D" id="1.10.600.10">
    <property type="entry name" value="Farnesyl Diphosphate Synthase"/>
    <property type="match status" value="1"/>
</dbReference>
<dbReference type="InterPro" id="IPR000092">
    <property type="entry name" value="Polyprenyl_synt"/>
</dbReference>
<organism evidence="7 8">
    <name type="scientific">Streptococcus suis</name>
    <dbReference type="NCBI Taxonomy" id="1307"/>
    <lineage>
        <taxon>Bacteria</taxon>
        <taxon>Bacillati</taxon>
        <taxon>Bacillota</taxon>
        <taxon>Bacilli</taxon>
        <taxon>Lactobacillales</taxon>
        <taxon>Streptococcaceae</taxon>
        <taxon>Streptococcus</taxon>
    </lineage>
</organism>
<evidence type="ECO:0000256" key="2">
    <source>
        <dbReference type="ARBA" id="ARBA00006706"/>
    </source>
</evidence>
<protein>
    <submittedName>
        <fullName evidence="7">Polyprenyl synthetase family protein</fullName>
    </submittedName>
</protein>
<reference evidence="7 8" key="1">
    <citation type="submission" date="2019-04" db="EMBL/GenBank/DDBJ databases">
        <title>Genome analysis of Streptococcus suis strain WUSS424.</title>
        <authorList>
            <person name="Chen H."/>
            <person name="Gao X."/>
            <person name="Wu Z."/>
        </authorList>
    </citation>
    <scope>NUCLEOTIDE SEQUENCE [LARGE SCALE GENOMIC DNA]</scope>
    <source>
        <strain evidence="7 8">WUSS424</strain>
    </source>
</reference>
<dbReference type="GO" id="GO:0004659">
    <property type="term" value="F:prenyltransferase activity"/>
    <property type="evidence" value="ECO:0007669"/>
    <property type="project" value="InterPro"/>
</dbReference>
<evidence type="ECO:0000256" key="5">
    <source>
        <dbReference type="ARBA" id="ARBA00022842"/>
    </source>
</evidence>
<keyword evidence="4" id="KW-0479">Metal-binding</keyword>
<dbReference type="GO" id="GO:0046872">
    <property type="term" value="F:metal ion binding"/>
    <property type="evidence" value="ECO:0007669"/>
    <property type="project" value="UniProtKB-KW"/>
</dbReference>
<dbReference type="Pfam" id="PF00348">
    <property type="entry name" value="polyprenyl_synt"/>
    <property type="match status" value="1"/>
</dbReference>
<dbReference type="EMBL" id="SSXO01000005">
    <property type="protein sequence ID" value="TIH98949.1"/>
    <property type="molecule type" value="Genomic_DNA"/>
</dbReference>
<comment type="similarity">
    <text evidence="2 6">Belongs to the FPP/GGPP synthase family.</text>
</comment>
<sequence length="329" mass="37128">MVHQIWDADLEMKLALEKVKAIILTEQLHLHPAIDKKIHEYVQAPGKYLRAGLCLHFARLVDGAISPAKLYFAAHIETLHLATLMHDDVIDGAEKRRGILTAHQTFSNRIAIYTGDYLLAFSGRLLVKGLEELGLQEKDKEKVNDRLLEYLLRGELAQLMNQYNTHMTLKAYLKQIQGKTALLFGLACQLGAYQKDQPAGKYRAAFRFGRSLGMGFQIRDDRIDYQKDGRNSGKPGLQDIANGIYTAPLLFALQEDSSLRTDLLLLAQEPENTDLIQLIYQKVLASSGLEKAAQLMKAYEKKAKKELEHFPPSTNRTHLEGILETIFKG</sequence>
<dbReference type="Proteomes" id="UP000305165">
    <property type="component" value="Unassembled WGS sequence"/>
</dbReference>
<dbReference type="PANTHER" id="PTHR12001">
    <property type="entry name" value="GERANYLGERANYL PYROPHOSPHATE SYNTHASE"/>
    <property type="match status" value="1"/>
</dbReference>
<proteinExistence type="inferred from homology"/>
<evidence type="ECO:0000256" key="3">
    <source>
        <dbReference type="ARBA" id="ARBA00022679"/>
    </source>
</evidence>